<reference evidence="2" key="1">
    <citation type="journal article" date="2020" name="Nature">
        <title>Giant virus diversity and host interactions through global metagenomics.</title>
        <authorList>
            <person name="Schulz F."/>
            <person name="Roux S."/>
            <person name="Paez-Espino D."/>
            <person name="Jungbluth S."/>
            <person name="Walsh D.A."/>
            <person name="Denef V.J."/>
            <person name="McMahon K.D."/>
            <person name="Konstantinidis K.T."/>
            <person name="Eloe-Fadrosh E.A."/>
            <person name="Kyrpides N.C."/>
            <person name="Woyke T."/>
        </authorList>
    </citation>
    <scope>NUCLEOTIDE SEQUENCE</scope>
    <source>
        <strain evidence="2">GVMAG-S-3300013094-109</strain>
    </source>
</reference>
<feature type="transmembrane region" description="Helical" evidence="1">
    <location>
        <begin position="38"/>
        <end position="57"/>
    </location>
</feature>
<organism evidence="2">
    <name type="scientific">viral metagenome</name>
    <dbReference type="NCBI Taxonomy" id="1070528"/>
    <lineage>
        <taxon>unclassified sequences</taxon>
        <taxon>metagenomes</taxon>
        <taxon>organismal metagenomes</taxon>
    </lineage>
</organism>
<evidence type="ECO:0000256" key="1">
    <source>
        <dbReference type="SAM" id="Phobius"/>
    </source>
</evidence>
<keyword evidence="1" id="KW-1133">Transmembrane helix</keyword>
<keyword evidence="1" id="KW-0812">Transmembrane</keyword>
<proteinExistence type="predicted"/>
<protein>
    <submittedName>
        <fullName evidence="2">Uncharacterized protein</fullName>
    </submittedName>
</protein>
<keyword evidence="1" id="KW-0472">Membrane</keyword>
<dbReference type="AlphaFoldDB" id="A0A6C0KYN5"/>
<accession>A0A6C0KYN5</accession>
<name>A0A6C0KYN5_9ZZZZ</name>
<dbReference type="EMBL" id="MN740990">
    <property type="protein sequence ID" value="QHU21458.1"/>
    <property type="molecule type" value="Genomic_DNA"/>
</dbReference>
<evidence type="ECO:0000313" key="2">
    <source>
        <dbReference type="EMBL" id="QHU21458.1"/>
    </source>
</evidence>
<sequence>MNFQEFTKPILIEPGVKYFLNETLKQCKDFKDKYYNTIFNMSLGVLLFLFIGMILIYKYKGKLTPSEKDEKNREKQQYILSKIKNYQDAKLRTQQNLITGLPNWDNEYDYLHKKI</sequence>